<dbReference type="Gene3D" id="3.40.50.1000">
    <property type="entry name" value="HAD superfamily/HAD-like"/>
    <property type="match status" value="1"/>
</dbReference>
<dbReference type="VEuPathDB" id="TrichDB:TVAGG3_0966650"/>
<dbReference type="InParanoid" id="A2DGD3"/>
<dbReference type="InterPro" id="IPR036412">
    <property type="entry name" value="HAD-like_sf"/>
</dbReference>
<reference evidence="1" key="1">
    <citation type="submission" date="2006-10" db="EMBL/GenBank/DDBJ databases">
        <authorList>
            <person name="Amadeo P."/>
            <person name="Zhao Q."/>
            <person name="Wortman J."/>
            <person name="Fraser-Liggett C."/>
            <person name="Carlton J."/>
        </authorList>
    </citation>
    <scope>NUCLEOTIDE SEQUENCE</scope>
    <source>
        <strain evidence="1">G3</strain>
    </source>
</reference>
<dbReference type="KEGG" id="tva:5466068"/>
<organism evidence="1 2">
    <name type="scientific">Trichomonas vaginalis (strain ATCC PRA-98 / G3)</name>
    <dbReference type="NCBI Taxonomy" id="412133"/>
    <lineage>
        <taxon>Eukaryota</taxon>
        <taxon>Metamonada</taxon>
        <taxon>Parabasalia</taxon>
        <taxon>Trichomonadida</taxon>
        <taxon>Trichomonadidae</taxon>
        <taxon>Trichomonas</taxon>
    </lineage>
</organism>
<dbReference type="GO" id="GO:0006281">
    <property type="term" value="P:DNA repair"/>
    <property type="evidence" value="ECO:0000318"/>
    <property type="project" value="GO_Central"/>
</dbReference>
<proteinExistence type="predicted"/>
<sequence length="220" mass="25252">MEKETLLIDCDGVLFPESALPIAKITQSLKNAALKIGYSAADIKEARKKAEKNQELGLFNSIWELSGKDIERFESICSEAFKTIDYSKIISNRKLYDLLKNASEYYNIFIATNNHLLHFRKVFERLFEMEFSDDCFITCIDITQTLDNGCFHPKQSIDGLKIFARVAKTRPEMCILLDDSSINIQRAKKINMKSMEIGLVQNLEFCLKELLSSQMSRIKV</sequence>
<dbReference type="PANTHER" id="PTHR43434">
    <property type="entry name" value="PHOSPHOGLYCOLATE PHOSPHATASE"/>
    <property type="match status" value="1"/>
</dbReference>
<dbReference type="RefSeq" id="XP_001581515.1">
    <property type="nucleotide sequence ID" value="XM_001581465.1"/>
</dbReference>
<protein>
    <recommendedName>
        <fullName evidence="3">Haloacid dehalogenase-like hydrolase family protein</fullName>
    </recommendedName>
</protein>
<accession>A2DGD3</accession>
<dbReference type="GO" id="GO:0008967">
    <property type="term" value="F:phosphoglycolate phosphatase activity"/>
    <property type="evidence" value="ECO:0000318"/>
    <property type="project" value="GO_Central"/>
</dbReference>
<name>A2DGD3_TRIV3</name>
<dbReference type="Proteomes" id="UP000001542">
    <property type="component" value="Unassembled WGS sequence"/>
</dbReference>
<dbReference type="InterPro" id="IPR050155">
    <property type="entry name" value="HAD-like_hydrolase_sf"/>
</dbReference>
<gene>
    <name evidence="1" type="ORF">TVAG_239020</name>
</gene>
<dbReference type="InterPro" id="IPR023214">
    <property type="entry name" value="HAD_sf"/>
</dbReference>
<dbReference type="SUPFAM" id="SSF56784">
    <property type="entry name" value="HAD-like"/>
    <property type="match status" value="1"/>
</dbReference>
<dbReference type="EMBL" id="DS113197">
    <property type="protein sequence ID" value="EAY20529.1"/>
    <property type="molecule type" value="Genomic_DNA"/>
</dbReference>
<evidence type="ECO:0008006" key="3">
    <source>
        <dbReference type="Google" id="ProtNLM"/>
    </source>
</evidence>
<reference evidence="1" key="2">
    <citation type="journal article" date="2007" name="Science">
        <title>Draft genome sequence of the sexually transmitted pathogen Trichomonas vaginalis.</title>
        <authorList>
            <person name="Carlton J.M."/>
            <person name="Hirt R.P."/>
            <person name="Silva J.C."/>
            <person name="Delcher A.L."/>
            <person name="Schatz M."/>
            <person name="Zhao Q."/>
            <person name="Wortman J.R."/>
            <person name="Bidwell S.L."/>
            <person name="Alsmark U.C.M."/>
            <person name="Besteiro S."/>
            <person name="Sicheritz-Ponten T."/>
            <person name="Noel C.J."/>
            <person name="Dacks J.B."/>
            <person name="Foster P.G."/>
            <person name="Simillion C."/>
            <person name="Van de Peer Y."/>
            <person name="Miranda-Saavedra D."/>
            <person name="Barton G.J."/>
            <person name="Westrop G.D."/>
            <person name="Mueller S."/>
            <person name="Dessi D."/>
            <person name="Fiori P.L."/>
            <person name="Ren Q."/>
            <person name="Paulsen I."/>
            <person name="Zhang H."/>
            <person name="Bastida-Corcuera F.D."/>
            <person name="Simoes-Barbosa A."/>
            <person name="Brown M.T."/>
            <person name="Hayes R.D."/>
            <person name="Mukherjee M."/>
            <person name="Okumura C.Y."/>
            <person name="Schneider R."/>
            <person name="Smith A.J."/>
            <person name="Vanacova S."/>
            <person name="Villalvazo M."/>
            <person name="Haas B.J."/>
            <person name="Pertea M."/>
            <person name="Feldblyum T.V."/>
            <person name="Utterback T.R."/>
            <person name="Shu C.L."/>
            <person name="Osoegawa K."/>
            <person name="de Jong P.J."/>
            <person name="Hrdy I."/>
            <person name="Horvathova L."/>
            <person name="Zubacova Z."/>
            <person name="Dolezal P."/>
            <person name="Malik S.B."/>
            <person name="Logsdon J.M. Jr."/>
            <person name="Henze K."/>
            <person name="Gupta A."/>
            <person name="Wang C.C."/>
            <person name="Dunne R.L."/>
            <person name="Upcroft J.A."/>
            <person name="Upcroft P."/>
            <person name="White O."/>
            <person name="Salzberg S.L."/>
            <person name="Tang P."/>
            <person name="Chiu C.-H."/>
            <person name="Lee Y.-S."/>
            <person name="Embley T.M."/>
            <person name="Coombs G.H."/>
            <person name="Mottram J.C."/>
            <person name="Tachezy J."/>
            <person name="Fraser-Liggett C.M."/>
            <person name="Johnson P.J."/>
        </authorList>
    </citation>
    <scope>NUCLEOTIDE SEQUENCE [LARGE SCALE GENOMIC DNA]</scope>
    <source>
        <strain evidence="1">G3</strain>
    </source>
</reference>
<dbReference type="VEuPathDB" id="TrichDB:TVAG_239020"/>
<keyword evidence="2" id="KW-1185">Reference proteome</keyword>
<dbReference type="PANTHER" id="PTHR43434:SF1">
    <property type="entry name" value="PHOSPHOGLYCOLATE PHOSPHATASE"/>
    <property type="match status" value="1"/>
</dbReference>
<evidence type="ECO:0000313" key="1">
    <source>
        <dbReference type="EMBL" id="EAY20529.1"/>
    </source>
</evidence>
<dbReference type="AlphaFoldDB" id="A2DGD3"/>
<dbReference type="SMR" id="A2DGD3"/>
<evidence type="ECO:0000313" key="2">
    <source>
        <dbReference type="Proteomes" id="UP000001542"/>
    </source>
</evidence>